<accession>A0A9P6KMV9</accession>
<proteinExistence type="predicted"/>
<dbReference type="OrthoDB" id="3205825at2759"/>
<dbReference type="PANTHER" id="PTHR35179">
    <property type="entry name" value="PROTEIN CBG02620"/>
    <property type="match status" value="1"/>
</dbReference>
<name>A0A9P6KMV9_9PLEO</name>
<evidence type="ECO:0000313" key="3">
    <source>
        <dbReference type="EMBL" id="KAF9732340.1"/>
    </source>
</evidence>
<gene>
    <name evidence="3" type="ORF">PMIN01_09198</name>
</gene>
<feature type="transmembrane region" description="Helical" evidence="2">
    <location>
        <begin position="105"/>
        <end position="130"/>
    </location>
</feature>
<feature type="region of interest" description="Disordered" evidence="1">
    <location>
        <begin position="391"/>
        <end position="442"/>
    </location>
</feature>
<feature type="transmembrane region" description="Helical" evidence="2">
    <location>
        <begin position="224"/>
        <end position="240"/>
    </location>
</feature>
<feature type="transmembrane region" description="Helical" evidence="2">
    <location>
        <begin position="38"/>
        <end position="61"/>
    </location>
</feature>
<evidence type="ECO:0000313" key="4">
    <source>
        <dbReference type="Proteomes" id="UP000756921"/>
    </source>
</evidence>
<protein>
    <submittedName>
        <fullName evidence="3">Uncharacterized protein</fullName>
    </submittedName>
</protein>
<evidence type="ECO:0000256" key="1">
    <source>
        <dbReference type="SAM" id="MobiDB-lite"/>
    </source>
</evidence>
<sequence length="442" mass="50062">MGIHEEDVFDPDGYRRFRAFGPFIDTETFDIMPTTYRAITVAGVVFGLAMIFAVSAAYLALQQTKNSRRPLKSVYVWMIWIELVACIIIAIECLLYLLYIIPPSFYFFMSILLLWSIQIHLLLQIIINRIRVILHDRTKSRALIIGVALFVLCINISVFCIWIPARLQISNRYIHINNIWDRVEKVLYLLLDGCLNWYFIRIVKQNLVGNGLQKYSRLVRFNQRIIILSLMMDVMIIGAMSIPNGFLYAMFHPLAFLVKLNIEMTMANLIRRIVLSNQPSNSFLLTFPSISSGNANIGLKFPKETHRHSHWIHGIVPKSCTAHGEGEAYGDCIVKTEEYGVVSRRRSQMSSHLLSRWGSQMRRGTQTTNRDSVASGEVMVVSMALEEVITGSGEIDTQSQRSMESSASEGRTTDRDRDSAAGDEVVLIAPPPGALTRMSDSA</sequence>
<feature type="transmembrane region" description="Helical" evidence="2">
    <location>
        <begin position="73"/>
        <end position="99"/>
    </location>
</feature>
<reference evidence="3" key="1">
    <citation type="journal article" date="2020" name="Mol. Plant Microbe Interact.">
        <title>Genome Sequence of the Biocontrol Agent Coniothyrium minitans strain Conio (IMI 134523).</title>
        <authorList>
            <person name="Patel D."/>
            <person name="Shittu T.A."/>
            <person name="Baroncelli R."/>
            <person name="Muthumeenakshi S."/>
            <person name="Osborne T.H."/>
            <person name="Janganan T.K."/>
            <person name="Sreenivasaprasad S."/>
        </authorList>
    </citation>
    <scope>NUCLEOTIDE SEQUENCE</scope>
    <source>
        <strain evidence="3">Conio</strain>
    </source>
</reference>
<dbReference type="PANTHER" id="PTHR35179:SF1">
    <property type="entry name" value="INTEGRAL MEMBRANE PROTEIN"/>
    <property type="match status" value="1"/>
</dbReference>
<keyword evidence="2" id="KW-0812">Transmembrane</keyword>
<feature type="compositionally biased region" description="Polar residues" evidence="1">
    <location>
        <begin position="395"/>
        <end position="410"/>
    </location>
</feature>
<feature type="transmembrane region" description="Helical" evidence="2">
    <location>
        <begin position="142"/>
        <end position="165"/>
    </location>
</feature>
<keyword evidence="2" id="KW-1133">Transmembrane helix</keyword>
<keyword evidence="2" id="KW-0472">Membrane</keyword>
<keyword evidence="4" id="KW-1185">Reference proteome</keyword>
<dbReference type="EMBL" id="WJXW01000010">
    <property type="protein sequence ID" value="KAF9732340.1"/>
    <property type="molecule type" value="Genomic_DNA"/>
</dbReference>
<comment type="caution">
    <text evidence="3">The sequence shown here is derived from an EMBL/GenBank/DDBJ whole genome shotgun (WGS) entry which is preliminary data.</text>
</comment>
<evidence type="ECO:0000256" key="2">
    <source>
        <dbReference type="SAM" id="Phobius"/>
    </source>
</evidence>
<dbReference type="Proteomes" id="UP000756921">
    <property type="component" value="Unassembled WGS sequence"/>
</dbReference>
<feature type="compositionally biased region" description="Basic and acidic residues" evidence="1">
    <location>
        <begin position="411"/>
        <end position="420"/>
    </location>
</feature>
<organism evidence="3 4">
    <name type="scientific">Paraphaeosphaeria minitans</name>
    <dbReference type="NCBI Taxonomy" id="565426"/>
    <lineage>
        <taxon>Eukaryota</taxon>
        <taxon>Fungi</taxon>
        <taxon>Dikarya</taxon>
        <taxon>Ascomycota</taxon>
        <taxon>Pezizomycotina</taxon>
        <taxon>Dothideomycetes</taxon>
        <taxon>Pleosporomycetidae</taxon>
        <taxon>Pleosporales</taxon>
        <taxon>Massarineae</taxon>
        <taxon>Didymosphaeriaceae</taxon>
        <taxon>Paraphaeosphaeria</taxon>
    </lineage>
</organism>
<dbReference type="AlphaFoldDB" id="A0A9P6KMV9"/>